<dbReference type="SUPFAM" id="SSF53335">
    <property type="entry name" value="S-adenosyl-L-methionine-dependent methyltransferases"/>
    <property type="match status" value="1"/>
</dbReference>
<reference evidence="1 2" key="1">
    <citation type="submission" date="2014-04" db="EMBL/GenBank/DDBJ databases">
        <authorList>
            <consortium name="DOE Joint Genome Institute"/>
            <person name="Kuo A."/>
            <person name="Zuccaro A."/>
            <person name="Kohler A."/>
            <person name="Nagy L.G."/>
            <person name="Floudas D."/>
            <person name="Copeland A."/>
            <person name="Barry K.W."/>
            <person name="Cichocki N."/>
            <person name="Veneault-Fourrey C."/>
            <person name="LaButti K."/>
            <person name="Lindquist E.A."/>
            <person name="Lipzen A."/>
            <person name="Lundell T."/>
            <person name="Morin E."/>
            <person name="Murat C."/>
            <person name="Sun H."/>
            <person name="Tunlid A."/>
            <person name="Henrissat B."/>
            <person name="Grigoriev I.V."/>
            <person name="Hibbett D.S."/>
            <person name="Martin F."/>
            <person name="Nordberg H.P."/>
            <person name="Cantor M.N."/>
            <person name="Hua S.X."/>
        </authorList>
    </citation>
    <scope>NUCLEOTIDE SEQUENCE [LARGE SCALE GENOMIC DNA]</scope>
    <source>
        <strain evidence="1 2">MAFF 305830</strain>
    </source>
</reference>
<accession>A0A0C3AZF2</accession>
<keyword evidence="2" id="KW-1185">Reference proteome</keyword>
<protein>
    <recommendedName>
        <fullName evidence="3">Methyltransferase domain-containing protein</fullName>
    </recommendedName>
</protein>
<dbReference type="Proteomes" id="UP000054097">
    <property type="component" value="Unassembled WGS sequence"/>
</dbReference>
<dbReference type="Gene3D" id="3.40.50.150">
    <property type="entry name" value="Vaccinia Virus protein VP39"/>
    <property type="match status" value="1"/>
</dbReference>
<sequence length="280" mass="31416">SESQLFDYWFADVYVQVDETLKGRNKHCLDLGSAQGDWIDSTTARCAQAHFRGVDLLAPRRPPTALGSPRAMFEVMDINLGLDAYHKTYDVVHARNISQGRLKPFIQDVADCLRPGGLGVFIEWDYQIYTPEYIPFTSSTPMYDPSALNPRPLPTEQLPALSHLLRSIVRASAVAGSHIMAVSQLGVFIHGNGEFRDVNIREVWIPVVPKPNANRVEKNRAREFRSAFMTYLTSCAPLLLTQGGFTRPQLSLIEDEARVEAMGCRVPFYVRYLAVTGVKQ</sequence>
<name>A0A0C3AZF2_SERVB</name>
<dbReference type="EMBL" id="KN824286">
    <property type="protein sequence ID" value="KIM29910.1"/>
    <property type="molecule type" value="Genomic_DNA"/>
</dbReference>
<reference evidence="2" key="2">
    <citation type="submission" date="2015-01" db="EMBL/GenBank/DDBJ databases">
        <title>Evolutionary Origins and Diversification of the Mycorrhizal Mutualists.</title>
        <authorList>
            <consortium name="DOE Joint Genome Institute"/>
            <consortium name="Mycorrhizal Genomics Consortium"/>
            <person name="Kohler A."/>
            <person name="Kuo A."/>
            <person name="Nagy L.G."/>
            <person name="Floudas D."/>
            <person name="Copeland A."/>
            <person name="Barry K.W."/>
            <person name="Cichocki N."/>
            <person name="Veneault-Fourrey C."/>
            <person name="LaButti K."/>
            <person name="Lindquist E.A."/>
            <person name="Lipzen A."/>
            <person name="Lundell T."/>
            <person name="Morin E."/>
            <person name="Murat C."/>
            <person name="Riley R."/>
            <person name="Ohm R."/>
            <person name="Sun H."/>
            <person name="Tunlid A."/>
            <person name="Henrissat B."/>
            <person name="Grigoriev I.V."/>
            <person name="Hibbett D.S."/>
            <person name="Martin F."/>
        </authorList>
    </citation>
    <scope>NUCLEOTIDE SEQUENCE [LARGE SCALE GENOMIC DNA]</scope>
    <source>
        <strain evidence="2">MAFF 305830</strain>
    </source>
</reference>
<evidence type="ECO:0000313" key="2">
    <source>
        <dbReference type="Proteomes" id="UP000054097"/>
    </source>
</evidence>
<evidence type="ECO:0000313" key="1">
    <source>
        <dbReference type="EMBL" id="KIM29910.1"/>
    </source>
</evidence>
<evidence type="ECO:0008006" key="3">
    <source>
        <dbReference type="Google" id="ProtNLM"/>
    </source>
</evidence>
<proteinExistence type="predicted"/>
<organism evidence="1 2">
    <name type="scientific">Serendipita vermifera MAFF 305830</name>
    <dbReference type="NCBI Taxonomy" id="933852"/>
    <lineage>
        <taxon>Eukaryota</taxon>
        <taxon>Fungi</taxon>
        <taxon>Dikarya</taxon>
        <taxon>Basidiomycota</taxon>
        <taxon>Agaricomycotina</taxon>
        <taxon>Agaricomycetes</taxon>
        <taxon>Sebacinales</taxon>
        <taxon>Serendipitaceae</taxon>
        <taxon>Serendipita</taxon>
    </lineage>
</organism>
<dbReference type="OrthoDB" id="2013972at2759"/>
<feature type="non-terminal residue" evidence="1">
    <location>
        <position position="1"/>
    </location>
</feature>
<dbReference type="AlphaFoldDB" id="A0A0C3AZF2"/>
<dbReference type="InterPro" id="IPR029063">
    <property type="entry name" value="SAM-dependent_MTases_sf"/>
</dbReference>
<dbReference type="STRING" id="933852.A0A0C3AZF2"/>
<gene>
    <name evidence="1" type="ORF">M408DRAFT_67085</name>
</gene>
<dbReference type="HOGENOM" id="CLU_995912_0_0_1"/>